<evidence type="ECO:0000313" key="9">
    <source>
        <dbReference type="EMBL" id="KAF1958186.1"/>
    </source>
</evidence>
<keyword evidence="4 7" id="KW-0472">Membrane</keyword>
<feature type="transmembrane region" description="Helical" evidence="7">
    <location>
        <begin position="57"/>
        <end position="76"/>
    </location>
</feature>
<dbReference type="Proteomes" id="UP000800035">
    <property type="component" value="Unassembled WGS sequence"/>
</dbReference>
<protein>
    <recommendedName>
        <fullName evidence="8">Rhodopsin domain-containing protein</fullName>
    </recommendedName>
</protein>
<feature type="transmembrane region" description="Helical" evidence="7">
    <location>
        <begin position="130"/>
        <end position="149"/>
    </location>
</feature>
<evidence type="ECO:0000256" key="7">
    <source>
        <dbReference type="SAM" id="Phobius"/>
    </source>
</evidence>
<evidence type="ECO:0000256" key="2">
    <source>
        <dbReference type="ARBA" id="ARBA00022692"/>
    </source>
</evidence>
<evidence type="ECO:0000256" key="4">
    <source>
        <dbReference type="ARBA" id="ARBA00023136"/>
    </source>
</evidence>
<evidence type="ECO:0000259" key="8">
    <source>
        <dbReference type="Pfam" id="PF20684"/>
    </source>
</evidence>
<gene>
    <name evidence="9" type="ORF">CC80DRAFT_25958</name>
</gene>
<reference evidence="9" key="1">
    <citation type="journal article" date="2020" name="Stud. Mycol.">
        <title>101 Dothideomycetes genomes: a test case for predicting lifestyles and emergence of pathogens.</title>
        <authorList>
            <person name="Haridas S."/>
            <person name="Albert R."/>
            <person name="Binder M."/>
            <person name="Bloem J."/>
            <person name="Labutti K."/>
            <person name="Salamov A."/>
            <person name="Andreopoulos B."/>
            <person name="Baker S."/>
            <person name="Barry K."/>
            <person name="Bills G."/>
            <person name="Bluhm B."/>
            <person name="Cannon C."/>
            <person name="Castanera R."/>
            <person name="Culley D."/>
            <person name="Daum C."/>
            <person name="Ezra D."/>
            <person name="Gonzalez J."/>
            <person name="Henrissat B."/>
            <person name="Kuo A."/>
            <person name="Liang C."/>
            <person name="Lipzen A."/>
            <person name="Lutzoni F."/>
            <person name="Magnuson J."/>
            <person name="Mondo S."/>
            <person name="Nolan M."/>
            <person name="Ohm R."/>
            <person name="Pangilinan J."/>
            <person name="Park H.-J."/>
            <person name="Ramirez L."/>
            <person name="Alfaro M."/>
            <person name="Sun H."/>
            <person name="Tritt A."/>
            <person name="Yoshinaga Y."/>
            <person name="Zwiers L.-H."/>
            <person name="Turgeon B."/>
            <person name="Goodwin S."/>
            <person name="Spatafora J."/>
            <person name="Crous P."/>
            <person name="Grigoriev I."/>
        </authorList>
    </citation>
    <scope>NUCLEOTIDE SEQUENCE</scope>
    <source>
        <strain evidence="9">CBS 675.92</strain>
    </source>
</reference>
<dbReference type="InterPro" id="IPR052337">
    <property type="entry name" value="SAT4-like"/>
</dbReference>
<feature type="transmembrane region" description="Helical" evidence="7">
    <location>
        <begin position="26"/>
        <end position="45"/>
    </location>
</feature>
<comment type="similarity">
    <text evidence="5">Belongs to the SAT4 family.</text>
</comment>
<keyword evidence="10" id="KW-1185">Reference proteome</keyword>
<evidence type="ECO:0000313" key="10">
    <source>
        <dbReference type="Proteomes" id="UP000800035"/>
    </source>
</evidence>
<feature type="region of interest" description="Disordered" evidence="6">
    <location>
        <begin position="287"/>
        <end position="320"/>
    </location>
</feature>
<comment type="subcellular location">
    <subcellularLocation>
        <location evidence="1">Membrane</location>
        <topology evidence="1">Multi-pass membrane protein</topology>
    </subcellularLocation>
</comment>
<dbReference type="EMBL" id="ML976987">
    <property type="protein sequence ID" value="KAF1958186.1"/>
    <property type="molecule type" value="Genomic_DNA"/>
</dbReference>
<keyword evidence="2 7" id="KW-0812">Transmembrane</keyword>
<evidence type="ECO:0000256" key="3">
    <source>
        <dbReference type="ARBA" id="ARBA00022989"/>
    </source>
</evidence>
<dbReference type="PANTHER" id="PTHR33048">
    <property type="entry name" value="PTH11-LIKE INTEGRAL MEMBRANE PROTEIN (AFU_ORTHOLOGUE AFUA_5G11245)"/>
    <property type="match status" value="1"/>
</dbReference>
<keyword evidence="3 7" id="KW-1133">Transmembrane helix</keyword>
<dbReference type="GO" id="GO:0016020">
    <property type="term" value="C:membrane"/>
    <property type="evidence" value="ECO:0007669"/>
    <property type="project" value="UniProtKB-SubCell"/>
</dbReference>
<dbReference type="OrthoDB" id="5417887at2759"/>
<proteinExistence type="inferred from homology"/>
<evidence type="ECO:0000256" key="5">
    <source>
        <dbReference type="ARBA" id="ARBA00038359"/>
    </source>
</evidence>
<evidence type="ECO:0000256" key="6">
    <source>
        <dbReference type="SAM" id="MobiDB-lite"/>
    </source>
</evidence>
<feature type="transmembrane region" description="Helical" evidence="7">
    <location>
        <begin position="96"/>
        <end position="118"/>
    </location>
</feature>
<evidence type="ECO:0000256" key="1">
    <source>
        <dbReference type="ARBA" id="ARBA00004141"/>
    </source>
</evidence>
<sequence length="378" mass="43316">MWLHQREDDDKSENIVYLSPEKNVNAGLWSLFAGASVLLGLRFWVKLTRRHGVWWDDYILLASWCVLAANNSLISYEYATGYVTQNGAKWDDRMHILINITSCGTLVGQAWTKTAFAVTLLKLTERWQQCILWLCIIIMNCYMVAKVFVQWAKLCDSPSYDVWYRLDFCVNKKFREDFKEGGNIVNITMDFIFAAFPWFLTWKLPMRRAEKIGLCLAMSLGVVVAIVAAVRTAWKDEGNKRDPLYYWRNGLSNVWYSSEVAGTIIVQCVPVLRPFLRDVHQSLTSRRIPSTAGGNDPGRRSFTWAVSHQPKDSKQMSLLSGSTTSMVSSPVSMNGFNFGFTETKITAGGQIELRTIEEEREMERKDEERHIRGRLSSV</sequence>
<dbReference type="PANTHER" id="PTHR33048:SF147">
    <property type="entry name" value="INTEGRAL MEMBRANE PROTEIN"/>
    <property type="match status" value="1"/>
</dbReference>
<accession>A0A6A5U5C2</accession>
<feature type="transmembrane region" description="Helical" evidence="7">
    <location>
        <begin position="212"/>
        <end position="234"/>
    </location>
</feature>
<feature type="transmembrane region" description="Helical" evidence="7">
    <location>
        <begin position="181"/>
        <end position="200"/>
    </location>
</feature>
<dbReference type="AlphaFoldDB" id="A0A6A5U5C2"/>
<name>A0A6A5U5C2_9PLEO</name>
<feature type="domain" description="Rhodopsin" evidence="8">
    <location>
        <begin position="41"/>
        <end position="277"/>
    </location>
</feature>
<dbReference type="Pfam" id="PF20684">
    <property type="entry name" value="Fung_rhodopsin"/>
    <property type="match status" value="1"/>
</dbReference>
<feature type="transmembrane region" description="Helical" evidence="7">
    <location>
        <begin position="254"/>
        <end position="276"/>
    </location>
</feature>
<organism evidence="9 10">
    <name type="scientific">Byssothecium circinans</name>
    <dbReference type="NCBI Taxonomy" id="147558"/>
    <lineage>
        <taxon>Eukaryota</taxon>
        <taxon>Fungi</taxon>
        <taxon>Dikarya</taxon>
        <taxon>Ascomycota</taxon>
        <taxon>Pezizomycotina</taxon>
        <taxon>Dothideomycetes</taxon>
        <taxon>Pleosporomycetidae</taxon>
        <taxon>Pleosporales</taxon>
        <taxon>Massarineae</taxon>
        <taxon>Massarinaceae</taxon>
        <taxon>Byssothecium</taxon>
    </lineage>
</organism>
<dbReference type="InterPro" id="IPR049326">
    <property type="entry name" value="Rhodopsin_dom_fungi"/>
</dbReference>